<comment type="caution">
    <text evidence="1">The sequence shown here is derived from an EMBL/GenBank/DDBJ whole genome shotgun (WGS) entry which is preliminary data.</text>
</comment>
<name>W9H3I6_9PROT</name>
<gene>
    <name evidence="1" type="ORF">N825_14080</name>
</gene>
<dbReference type="PANTHER" id="PTHR20883">
    <property type="entry name" value="PHYTANOYL-COA DIOXYGENASE DOMAIN CONTAINING 1"/>
    <property type="match status" value="1"/>
</dbReference>
<dbReference type="Gene3D" id="2.60.120.620">
    <property type="entry name" value="q2cbj1_9rhob like domain"/>
    <property type="match status" value="1"/>
</dbReference>
<dbReference type="Pfam" id="PF05721">
    <property type="entry name" value="PhyH"/>
    <property type="match status" value="1"/>
</dbReference>
<dbReference type="GO" id="GO:0016706">
    <property type="term" value="F:2-oxoglutarate-dependent dioxygenase activity"/>
    <property type="evidence" value="ECO:0007669"/>
    <property type="project" value="UniProtKB-ARBA"/>
</dbReference>
<reference evidence="1 2" key="1">
    <citation type="submission" date="2013-08" db="EMBL/GenBank/DDBJ databases">
        <title>The genome sequence of Skermanella stibiiresistens.</title>
        <authorList>
            <person name="Zhu W."/>
            <person name="Wang G."/>
        </authorList>
    </citation>
    <scope>NUCLEOTIDE SEQUENCE [LARGE SCALE GENOMIC DNA]</scope>
    <source>
        <strain evidence="1 2">SB22</strain>
    </source>
</reference>
<proteinExistence type="predicted"/>
<dbReference type="PATRIC" id="fig|1385369.3.peg.4697"/>
<sequence>MAGANDWGVIGLTMNLNGTADAGDHLADYQRQGFAVVRGVFDAADVAELAAAFDRQYIAGLTHPGDFRHGNLMVRLGSDAGLGRIVKMVQWPSYTDAALAAFRTDMRLYRLLAPLLGSDIKQIINQLHWKQAGSQASDFAFHQDARFRKPPSCYRDLATSYVQTGIAVDPHTVESGALRVLPGSHRLGLVDLGSGAVMGDGAPEDALALAGLDPAGLTDILLEPGDVAFWNPFLIHGSGRNRGLLDRRFYLNGYVRAADCDRGEWAWRDGLPCPLGAPVLVHYEQLLERPEPHYVA</sequence>
<dbReference type="GO" id="GO:0005506">
    <property type="term" value="F:iron ion binding"/>
    <property type="evidence" value="ECO:0007669"/>
    <property type="project" value="UniProtKB-ARBA"/>
</dbReference>
<protein>
    <recommendedName>
        <fullName evidence="3">Phytanoyl-CoA dioxygenase</fullName>
    </recommendedName>
</protein>
<evidence type="ECO:0000313" key="1">
    <source>
        <dbReference type="EMBL" id="EWY38333.1"/>
    </source>
</evidence>
<dbReference type="InterPro" id="IPR008775">
    <property type="entry name" value="Phytyl_CoA_dOase-like"/>
</dbReference>
<keyword evidence="2" id="KW-1185">Reference proteome</keyword>
<dbReference type="EMBL" id="AVFL01000019">
    <property type="protein sequence ID" value="EWY38333.1"/>
    <property type="molecule type" value="Genomic_DNA"/>
</dbReference>
<dbReference type="OrthoDB" id="2553118at2"/>
<evidence type="ECO:0000313" key="2">
    <source>
        <dbReference type="Proteomes" id="UP000019486"/>
    </source>
</evidence>
<organism evidence="1 2">
    <name type="scientific">Skermanella stibiiresistens SB22</name>
    <dbReference type="NCBI Taxonomy" id="1385369"/>
    <lineage>
        <taxon>Bacteria</taxon>
        <taxon>Pseudomonadati</taxon>
        <taxon>Pseudomonadota</taxon>
        <taxon>Alphaproteobacteria</taxon>
        <taxon>Rhodospirillales</taxon>
        <taxon>Azospirillaceae</taxon>
        <taxon>Skermanella</taxon>
    </lineage>
</organism>
<dbReference type="STRING" id="1385369.N825_14080"/>
<dbReference type="SUPFAM" id="SSF51197">
    <property type="entry name" value="Clavaminate synthase-like"/>
    <property type="match status" value="1"/>
</dbReference>
<dbReference type="Proteomes" id="UP000019486">
    <property type="component" value="Unassembled WGS sequence"/>
</dbReference>
<dbReference type="AlphaFoldDB" id="W9H3I6"/>
<dbReference type="PANTHER" id="PTHR20883:SF51">
    <property type="entry name" value="PHYTANOYL-COA HYDROXYLASE"/>
    <property type="match status" value="1"/>
</dbReference>
<evidence type="ECO:0008006" key="3">
    <source>
        <dbReference type="Google" id="ProtNLM"/>
    </source>
</evidence>
<accession>W9H3I6</accession>